<sequence>MVFYTSIDPSPFSASQCLLSLLKSFVLGDGVLPCRQVVFEDEGSASSIIDQDIVVPPFNPREDTSGSNPFGEKEIPYGKATAYPYNSSGGCTNSKFHVAESKLCGVVALQQFWNRVMAGYPQGNGYEIIVTIMEMIGVKPPLTSFEMLKGLPCILEDFLFPDELLAVKLMAEQSEEVKELHHGFL</sequence>
<gene>
    <name evidence="1" type="ORF">G2W53_007289</name>
</gene>
<comment type="caution">
    <text evidence="1">The sequence shown here is derived from an EMBL/GenBank/DDBJ whole genome shotgun (WGS) entry which is preliminary data.</text>
</comment>
<reference evidence="1" key="1">
    <citation type="submission" date="2020-09" db="EMBL/GenBank/DDBJ databases">
        <title>Genome-Enabled Discovery of Anthraquinone Biosynthesis in Senna tora.</title>
        <authorList>
            <person name="Kang S.-H."/>
            <person name="Pandey R.P."/>
            <person name="Lee C.-M."/>
            <person name="Sim J.-S."/>
            <person name="Jeong J.-T."/>
            <person name="Choi B.-S."/>
            <person name="Jung M."/>
            <person name="Ginzburg D."/>
            <person name="Zhao K."/>
            <person name="Won S.Y."/>
            <person name="Oh T.-J."/>
            <person name="Yu Y."/>
            <person name="Kim N.-H."/>
            <person name="Lee O.R."/>
            <person name="Lee T.-H."/>
            <person name="Bashyal P."/>
            <person name="Kim T.-S."/>
            <person name="Lee W.-H."/>
            <person name="Kawkins C."/>
            <person name="Kim C.-K."/>
            <person name="Kim J.S."/>
            <person name="Ahn B.O."/>
            <person name="Rhee S.Y."/>
            <person name="Sohng J.K."/>
        </authorList>
    </citation>
    <scope>NUCLEOTIDE SEQUENCE</scope>
    <source>
        <tissue evidence="1">Leaf</tissue>
    </source>
</reference>
<dbReference type="Proteomes" id="UP000634136">
    <property type="component" value="Unassembled WGS sequence"/>
</dbReference>
<dbReference type="AlphaFoldDB" id="A0A834X5X8"/>
<evidence type="ECO:0000313" key="1">
    <source>
        <dbReference type="EMBL" id="KAF7838807.1"/>
    </source>
</evidence>
<proteinExistence type="predicted"/>
<dbReference type="EMBL" id="JAAIUW010000003">
    <property type="protein sequence ID" value="KAF7838807.1"/>
    <property type="molecule type" value="Genomic_DNA"/>
</dbReference>
<keyword evidence="2" id="KW-1185">Reference proteome</keyword>
<name>A0A834X5X8_9FABA</name>
<protein>
    <submittedName>
        <fullName evidence="1">Uncharacterized protein</fullName>
    </submittedName>
</protein>
<evidence type="ECO:0000313" key="2">
    <source>
        <dbReference type="Proteomes" id="UP000634136"/>
    </source>
</evidence>
<accession>A0A834X5X8</accession>
<organism evidence="1 2">
    <name type="scientific">Senna tora</name>
    <dbReference type="NCBI Taxonomy" id="362788"/>
    <lineage>
        <taxon>Eukaryota</taxon>
        <taxon>Viridiplantae</taxon>
        <taxon>Streptophyta</taxon>
        <taxon>Embryophyta</taxon>
        <taxon>Tracheophyta</taxon>
        <taxon>Spermatophyta</taxon>
        <taxon>Magnoliopsida</taxon>
        <taxon>eudicotyledons</taxon>
        <taxon>Gunneridae</taxon>
        <taxon>Pentapetalae</taxon>
        <taxon>rosids</taxon>
        <taxon>fabids</taxon>
        <taxon>Fabales</taxon>
        <taxon>Fabaceae</taxon>
        <taxon>Caesalpinioideae</taxon>
        <taxon>Cassia clade</taxon>
        <taxon>Senna</taxon>
    </lineage>
</organism>